<dbReference type="GO" id="GO:0008194">
    <property type="term" value="F:UDP-glycosyltransferase activity"/>
    <property type="evidence" value="ECO:0000318"/>
    <property type="project" value="GO_Central"/>
</dbReference>
<dbReference type="SUPFAM" id="SSF53756">
    <property type="entry name" value="UDP-Glycosyltransferase/glycogen phosphorylase"/>
    <property type="match status" value="1"/>
</dbReference>
<dbReference type="InterPro" id="IPR035595">
    <property type="entry name" value="UDP_glycos_trans_CS"/>
</dbReference>
<dbReference type="EMBL" id="DS985273">
    <property type="protein sequence ID" value="EDV19439.1"/>
    <property type="molecule type" value="Genomic_DNA"/>
</dbReference>
<comment type="catalytic activity">
    <reaction evidence="5">
        <text>glucuronate acceptor + UDP-alpha-D-glucuronate = acceptor beta-D-glucuronoside + UDP + H(+)</text>
        <dbReference type="Rhea" id="RHEA:21032"/>
        <dbReference type="ChEBI" id="CHEBI:15378"/>
        <dbReference type="ChEBI" id="CHEBI:58052"/>
        <dbReference type="ChEBI" id="CHEBI:58223"/>
        <dbReference type="ChEBI" id="CHEBI:132367"/>
        <dbReference type="ChEBI" id="CHEBI:132368"/>
        <dbReference type="EC" id="2.4.1.17"/>
    </reaction>
</comment>
<keyword evidence="5" id="KW-0472">Membrane</keyword>
<dbReference type="Gene3D" id="3.40.50.2000">
    <property type="entry name" value="Glycogen Phosphorylase B"/>
    <property type="match status" value="2"/>
</dbReference>
<dbReference type="InParanoid" id="B3SCS3"/>
<dbReference type="RefSeq" id="XP_002118039.1">
    <property type="nucleotide sequence ID" value="XM_002118003.1"/>
</dbReference>
<dbReference type="PROSITE" id="PS00375">
    <property type="entry name" value="UDPGT"/>
    <property type="match status" value="1"/>
</dbReference>
<dbReference type="CDD" id="cd03784">
    <property type="entry name" value="GT1_Gtf-like"/>
    <property type="match status" value="1"/>
</dbReference>
<dbReference type="PhylomeDB" id="B3SCS3"/>
<keyword evidence="7" id="KW-1185">Reference proteome</keyword>
<protein>
    <recommendedName>
        <fullName evidence="5">UDP-glucuronosyltransferase</fullName>
        <ecNumber evidence="5">2.4.1.17</ecNumber>
    </recommendedName>
</protein>
<comment type="similarity">
    <text evidence="1 4">Belongs to the UDP-glycosyltransferase family.</text>
</comment>
<dbReference type="eggNOG" id="KOG1192">
    <property type="taxonomic scope" value="Eukaryota"/>
</dbReference>
<dbReference type="Proteomes" id="UP000009022">
    <property type="component" value="Unassembled WGS sequence"/>
</dbReference>
<keyword evidence="5" id="KW-0812">Transmembrane</keyword>
<evidence type="ECO:0000313" key="7">
    <source>
        <dbReference type="Proteomes" id="UP000009022"/>
    </source>
</evidence>
<organism evidence="6 7">
    <name type="scientific">Trichoplax adhaerens</name>
    <name type="common">Trichoplax reptans</name>
    <dbReference type="NCBI Taxonomy" id="10228"/>
    <lineage>
        <taxon>Eukaryota</taxon>
        <taxon>Metazoa</taxon>
        <taxon>Placozoa</taxon>
        <taxon>Uniplacotomia</taxon>
        <taxon>Trichoplacea</taxon>
        <taxon>Trichoplacidae</taxon>
        <taxon>Trichoplax</taxon>
    </lineage>
</organism>
<evidence type="ECO:0000256" key="1">
    <source>
        <dbReference type="ARBA" id="ARBA00009995"/>
    </source>
</evidence>
<dbReference type="FunFam" id="3.40.50.2000:FF:000021">
    <property type="entry name" value="UDP-glucuronosyltransferase"/>
    <property type="match status" value="1"/>
</dbReference>
<reference evidence="6 7" key="1">
    <citation type="journal article" date="2008" name="Nature">
        <title>The Trichoplax genome and the nature of placozoans.</title>
        <authorList>
            <person name="Srivastava M."/>
            <person name="Begovic E."/>
            <person name="Chapman J."/>
            <person name="Putnam N.H."/>
            <person name="Hellsten U."/>
            <person name="Kawashima T."/>
            <person name="Kuo A."/>
            <person name="Mitros T."/>
            <person name="Salamov A."/>
            <person name="Carpenter M.L."/>
            <person name="Signorovitch A.Y."/>
            <person name="Moreno M.A."/>
            <person name="Kamm K."/>
            <person name="Grimwood J."/>
            <person name="Schmutz J."/>
            <person name="Shapiro H."/>
            <person name="Grigoriev I.V."/>
            <person name="Buss L.W."/>
            <person name="Schierwater B."/>
            <person name="Dellaporta S.L."/>
            <person name="Rokhsar D.S."/>
        </authorList>
    </citation>
    <scope>NUCLEOTIDE SEQUENCE [LARGE SCALE GENOMIC DNA]</scope>
    <source>
        <strain evidence="6 7">Grell-BS-1999</strain>
    </source>
</reference>
<dbReference type="EC" id="2.4.1.17" evidence="5"/>
<dbReference type="GeneID" id="6759252"/>
<dbReference type="CTD" id="6759252"/>
<dbReference type="AlphaFoldDB" id="B3SCS3"/>
<dbReference type="KEGG" id="tad:TRIADDRAFT_62078"/>
<evidence type="ECO:0000256" key="2">
    <source>
        <dbReference type="ARBA" id="ARBA00022676"/>
    </source>
</evidence>
<dbReference type="PANTHER" id="PTHR48043:SF145">
    <property type="entry name" value="FI06409P-RELATED"/>
    <property type="match status" value="1"/>
</dbReference>
<dbReference type="HOGENOM" id="CLU_012949_3_1_1"/>
<dbReference type="InterPro" id="IPR050271">
    <property type="entry name" value="UDP-glycosyltransferase"/>
</dbReference>
<feature type="transmembrane region" description="Helical" evidence="5">
    <location>
        <begin position="476"/>
        <end position="497"/>
    </location>
</feature>
<dbReference type="GO" id="GO:0016020">
    <property type="term" value="C:membrane"/>
    <property type="evidence" value="ECO:0007669"/>
    <property type="project" value="UniProtKB-SubCell"/>
</dbReference>
<dbReference type="Pfam" id="PF00201">
    <property type="entry name" value="UDPGT"/>
    <property type="match status" value="1"/>
</dbReference>
<dbReference type="GO" id="GO:0015020">
    <property type="term" value="F:glucuronosyltransferase activity"/>
    <property type="evidence" value="ECO:0007669"/>
    <property type="project" value="UniProtKB-EC"/>
</dbReference>
<accession>B3SCS3</accession>
<feature type="signal peptide" evidence="5">
    <location>
        <begin position="1"/>
        <end position="26"/>
    </location>
</feature>
<keyword evidence="5" id="KW-0732">Signal</keyword>
<evidence type="ECO:0000256" key="4">
    <source>
        <dbReference type="RuleBase" id="RU003718"/>
    </source>
</evidence>
<keyword evidence="5" id="KW-1133">Transmembrane helix</keyword>
<name>B3SCS3_TRIAD</name>
<dbReference type="OMA" id="INSTWRT"/>
<feature type="chain" id="PRO_5005122935" description="UDP-glucuronosyltransferase" evidence="5">
    <location>
        <begin position="27"/>
        <end position="523"/>
    </location>
</feature>
<keyword evidence="3 4" id="KW-0808">Transferase</keyword>
<proteinExistence type="inferred from homology"/>
<keyword evidence="2 4" id="KW-0328">Glycosyltransferase</keyword>
<evidence type="ECO:0000256" key="3">
    <source>
        <dbReference type="ARBA" id="ARBA00022679"/>
    </source>
</evidence>
<dbReference type="PANTHER" id="PTHR48043">
    <property type="entry name" value="EG:EG0003.4 PROTEIN-RELATED"/>
    <property type="match status" value="1"/>
</dbReference>
<gene>
    <name evidence="6" type="ORF">TRIADDRAFT_62078</name>
</gene>
<evidence type="ECO:0000256" key="5">
    <source>
        <dbReference type="RuleBase" id="RU362059"/>
    </source>
</evidence>
<dbReference type="OrthoDB" id="5835829at2759"/>
<dbReference type="STRING" id="10228.B3SCS3"/>
<sequence length="523" mass="59278">MVLTNIFKFWLLLILSAFIIPSPCKPARLLLLVQYYPSHAQILSVIGEELQQRGHNITILTSSSNYQFLKKRNLTIRYYQTPVDNEAISLCTAIAFKNDDQMLTPCSRTMTDDVNAFTLQKEILDEMKKQQFDGLICDFLSYICQIVAGYTKIPIQIDILANGFIDPLTAESFHMPSPTAYVPQIGMIATNKMNLFQRIINTILGYTISFICDKVILDFYIYQKVNISHLGFSSPPKFSFRKATFLLVNSDFALDYPRPLPPHVKVVGPILSKPAVQLPENLEAFIAANRNGTILVSFGTIINLNNIFDLQILLYAFARLPYHVIWKCNTTSSLKDIPNNVQVLDWVPQNDVLGHPNVIGFVTHCGVNSVLEAAYHSVPIVGLPIAGDQVSFAQKVQSKNTGVILNIKSFNGNDLFHAITKITTDPWIRGNTSKISRLIKNRCNHRTPKQEAGDWIEFALNSNGGNYLRTEEYNLYWYQLHLIDVAVVLVIIGLLMIKVIMWICRRVPIRSWNLLQELKLKVL</sequence>
<comment type="subcellular location">
    <subcellularLocation>
        <location evidence="5">Membrane</location>
        <topology evidence="5">Single-pass membrane protein</topology>
    </subcellularLocation>
</comment>
<evidence type="ECO:0000313" key="6">
    <source>
        <dbReference type="EMBL" id="EDV19439.1"/>
    </source>
</evidence>
<dbReference type="InterPro" id="IPR002213">
    <property type="entry name" value="UDP_glucos_trans"/>
</dbReference>